<proteinExistence type="predicted"/>
<accession>A0A183J311</accession>
<protein>
    <submittedName>
        <fullName evidence="3">TFIIB domain-containing protein</fullName>
    </submittedName>
</protein>
<reference evidence="3" key="1">
    <citation type="submission" date="2016-06" db="UniProtKB">
        <authorList>
            <consortium name="WormBaseParasite"/>
        </authorList>
    </citation>
    <scope>IDENTIFICATION</scope>
</reference>
<keyword evidence="2" id="KW-1185">Reference proteome</keyword>
<dbReference type="AlphaFoldDB" id="A0A183J311"/>
<organism evidence="3">
    <name type="scientific">Soboliphyme baturini</name>
    <dbReference type="NCBI Taxonomy" id="241478"/>
    <lineage>
        <taxon>Eukaryota</taxon>
        <taxon>Metazoa</taxon>
        <taxon>Ecdysozoa</taxon>
        <taxon>Nematoda</taxon>
        <taxon>Enoplea</taxon>
        <taxon>Dorylaimia</taxon>
        <taxon>Dioctophymatida</taxon>
        <taxon>Dioctophymatoidea</taxon>
        <taxon>Soboliphymatidae</taxon>
        <taxon>Soboliphyme</taxon>
    </lineage>
</organism>
<dbReference type="Proteomes" id="UP000270296">
    <property type="component" value="Unassembled WGS sequence"/>
</dbReference>
<gene>
    <name evidence="1" type="ORF">SBAD_LOCUS10259</name>
</gene>
<evidence type="ECO:0000313" key="2">
    <source>
        <dbReference type="Proteomes" id="UP000270296"/>
    </source>
</evidence>
<evidence type="ECO:0000313" key="3">
    <source>
        <dbReference type="WBParaSite" id="SBAD_0001062301-mRNA-1"/>
    </source>
</evidence>
<evidence type="ECO:0000313" key="1">
    <source>
        <dbReference type="EMBL" id="VDP30326.1"/>
    </source>
</evidence>
<name>A0A183J311_9BILA</name>
<dbReference type="PANTHER" id="PTHR22619">
    <property type="entry name" value="ZINC FINGER SWIM DOMAIN CONTAINING PROTEIN 4, 5, 6"/>
    <property type="match status" value="1"/>
</dbReference>
<sequence>MKILEDEEYFDKNEVVWTEHVPTACARVDSLRTHGHKAQAVRLALAIVRNMKKEQQKALTCLNIPKYADEDGSLDLRHTVSDGWIGHPLDPVNCIVDCLISASEANGSRCLKSAVQAALISLSQRRRTPPCLYAQQKAIKQEEVLVNKLKSLDYDDYLLQCLKEQAHLILNTPYHCLDFEENFTDSRKASNTVSGYSSLHSLASFMFQIFLPQDPEMAYRIGLKAVQ</sequence>
<dbReference type="OrthoDB" id="10013584at2759"/>
<dbReference type="GO" id="GO:0031462">
    <property type="term" value="C:Cul2-RING ubiquitin ligase complex"/>
    <property type="evidence" value="ECO:0007669"/>
    <property type="project" value="TreeGrafter"/>
</dbReference>
<dbReference type="PANTHER" id="PTHR22619:SF0">
    <property type="entry name" value="ZINC FINGER SWIM DOMAIN-CONTAINING PROTEIN 6-LIKE PROTEIN"/>
    <property type="match status" value="1"/>
</dbReference>
<reference evidence="1 2" key="2">
    <citation type="submission" date="2018-11" db="EMBL/GenBank/DDBJ databases">
        <authorList>
            <consortium name="Pathogen Informatics"/>
        </authorList>
    </citation>
    <scope>NUCLEOTIDE SEQUENCE [LARGE SCALE GENOMIC DNA]</scope>
</reference>
<dbReference type="EMBL" id="UZAM01013834">
    <property type="protein sequence ID" value="VDP30326.1"/>
    <property type="molecule type" value="Genomic_DNA"/>
</dbReference>
<dbReference type="WBParaSite" id="SBAD_0001062301-mRNA-1">
    <property type="protein sequence ID" value="SBAD_0001062301-mRNA-1"/>
    <property type="gene ID" value="SBAD_0001062301"/>
</dbReference>